<sequence>MPSENPRAVSVEKRSSRTGEKRLEGGRVRTDRLCRWLGQKYNKLTLKIFLSDIFEHTISHWRRRWLNFCPNIQEDFYNGKPRAHLMNTGVFVESFNARSAQQGKRSLPSNIELLDPATASRRSKMWVGQLNNYLSTTRETDDTIKCFSLLLCWDEELAANFPGPGENDQ</sequence>
<comment type="caution">
    <text evidence="2">The sequence shown here is derived from an EMBL/GenBank/DDBJ whole genome shotgun (WGS) entry which is preliminary data.</text>
</comment>
<evidence type="ECO:0000313" key="2">
    <source>
        <dbReference type="EMBL" id="KAJ1122162.1"/>
    </source>
</evidence>
<evidence type="ECO:0000313" key="3">
    <source>
        <dbReference type="Proteomes" id="UP001066276"/>
    </source>
</evidence>
<organism evidence="2 3">
    <name type="scientific">Pleurodeles waltl</name>
    <name type="common">Iberian ribbed newt</name>
    <dbReference type="NCBI Taxonomy" id="8319"/>
    <lineage>
        <taxon>Eukaryota</taxon>
        <taxon>Metazoa</taxon>
        <taxon>Chordata</taxon>
        <taxon>Craniata</taxon>
        <taxon>Vertebrata</taxon>
        <taxon>Euteleostomi</taxon>
        <taxon>Amphibia</taxon>
        <taxon>Batrachia</taxon>
        <taxon>Caudata</taxon>
        <taxon>Salamandroidea</taxon>
        <taxon>Salamandridae</taxon>
        <taxon>Pleurodelinae</taxon>
        <taxon>Pleurodeles</taxon>
    </lineage>
</organism>
<proteinExistence type="predicted"/>
<protein>
    <submittedName>
        <fullName evidence="2">Uncharacterized protein</fullName>
    </submittedName>
</protein>
<reference evidence="2" key="1">
    <citation type="journal article" date="2022" name="bioRxiv">
        <title>Sequencing and chromosome-scale assembly of the giantPleurodeles waltlgenome.</title>
        <authorList>
            <person name="Brown T."/>
            <person name="Elewa A."/>
            <person name="Iarovenko S."/>
            <person name="Subramanian E."/>
            <person name="Araus A.J."/>
            <person name="Petzold A."/>
            <person name="Susuki M."/>
            <person name="Suzuki K.-i.T."/>
            <person name="Hayashi T."/>
            <person name="Toyoda A."/>
            <person name="Oliveira C."/>
            <person name="Osipova E."/>
            <person name="Leigh N.D."/>
            <person name="Simon A."/>
            <person name="Yun M.H."/>
        </authorList>
    </citation>
    <scope>NUCLEOTIDE SEQUENCE</scope>
    <source>
        <strain evidence="2">20211129_DDA</strain>
        <tissue evidence="2">Liver</tissue>
    </source>
</reference>
<evidence type="ECO:0000256" key="1">
    <source>
        <dbReference type="SAM" id="MobiDB-lite"/>
    </source>
</evidence>
<dbReference type="AlphaFoldDB" id="A0AAV7P4J2"/>
<accession>A0AAV7P4J2</accession>
<name>A0AAV7P4J2_PLEWA</name>
<feature type="compositionally biased region" description="Basic and acidic residues" evidence="1">
    <location>
        <begin position="10"/>
        <end position="24"/>
    </location>
</feature>
<keyword evidence="3" id="KW-1185">Reference proteome</keyword>
<dbReference type="Proteomes" id="UP001066276">
    <property type="component" value="Chromosome 7"/>
</dbReference>
<dbReference type="EMBL" id="JANPWB010000011">
    <property type="protein sequence ID" value="KAJ1122162.1"/>
    <property type="molecule type" value="Genomic_DNA"/>
</dbReference>
<feature type="region of interest" description="Disordered" evidence="1">
    <location>
        <begin position="1"/>
        <end position="24"/>
    </location>
</feature>
<gene>
    <name evidence="2" type="ORF">NDU88_000666</name>
</gene>